<evidence type="ECO:0000313" key="3">
    <source>
        <dbReference type="Proteomes" id="UP000054144"/>
    </source>
</evidence>
<name>A0A0D7AEI2_9AGAR</name>
<sequence>MASPHQSAAVVDDLPWPELGNVSRGATRGNQGQKGVLGPSDVEGRCVLQLRVQPGVLSVKLNRQASLWYRTLDNEVNRALKLTKSYWRKARRRQDYDARADQDHMELHEWLQQLKDKTMSHLELLMQKGDITGPPYIMGDDLELTFLRKFMERQTRGVPHNPRLRNPIFNAENQMSRQSIESTSPDSTDAVMSQSIIGACWLYLPTSVGGCRSNVYTYIAQRNSISPTLNNTQLVSQEASTSKHELLAARSALQRAQQETHEAFLRYTACLEAEQQARQTVAAAEKRRDDLVALLISKNHVSMAGMCLSSCLR</sequence>
<reference evidence="2 3" key="1">
    <citation type="journal article" date="2015" name="Fungal Genet. Biol.">
        <title>Evolution of novel wood decay mechanisms in Agaricales revealed by the genome sequences of Fistulina hepatica and Cylindrobasidium torrendii.</title>
        <authorList>
            <person name="Floudas D."/>
            <person name="Held B.W."/>
            <person name="Riley R."/>
            <person name="Nagy L.G."/>
            <person name="Koehler G."/>
            <person name="Ransdell A.S."/>
            <person name="Younus H."/>
            <person name="Chow J."/>
            <person name="Chiniquy J."/>
            <person name="Lipzen A."/>
            <person name="Tritt A."/>
            <person name="Sun H."/>
            <person name="Haridas S."/>
            <person name="LaButti K."/>
            <person name="Ohm R.A."/>
            <person name="Kues U."/>
            <person name="Blanchette R.A."/>
            <person name="Grigoriev I.V."/>
            <person name="Minto R.E."/>
            <person name="Hibbett D.S."/>
        </authorList>
    </citation>
    <scope>NUCLEOTIDE SEQUENCE [LARGE SCALE GENOMIC DNA]</scope>
    <source>
        <strain evidence="2 3">ATCC 64428</strain>
    </source>
</reference>
<dbReference type="AlphaFoldDB" id="A0A0D7AEI2"/>
<protein>
    <submittedName>
        <fullName evidence="2">Uncharacterized protein</fullName>
    </submittedName>
</protein>
<accession>A0A0D7AEI2</accession>
<dbReference type="OrthoDB" id="3241493at2759"/>
<keyword evidence="3" id="KW-1185">Reference proteome</keyword>
<dbReference type="EMBL" id="KN881721">
    <property type="protein sequence ID" value="KIY49781.1"/>
    <property type="molecule type" value="Genomic_DNA"/>
</dbReference>
<evidence type="ECO:0000256" key="1">
    <source>
        <dbReference type="SAM" id="MobiDB-lite"/>
    </source>
</evidence>
<gene>
    <name evidence="2" type="ORF">FISHEDRAFT_40695</name>
</gene>
<dbReference type="Proteomes" id="UP000054144">
    <property type="component" value="Unassembled WGS sequence"/>
</dbReference>
<proteinExistence type="predicted"/>
<feature type="region of interest" description="Disordered" evidence="1">
    <location>
        <begin position="1"/>
        <end position="38"/>
    </location>
</feature>
<evidence type="ECO:0000313" key="2">
    <source>
        <dbReference type="EMBL" id="KIY49781.1"/>
    </source>
</evidence>
<organism evidence="2 3">
    <name type="scientific">Fistulina hepatica ATCC 64428</name>
    <dbReference type="NCBI Taxonomy" id="1128425"/>
    <lineage>
        <taxon>Eukaryota</taxon>
        <taxon>Fungi</taxon>
        <taxon>Dikarya</taxon>
        <taxon>Basidiomycota</taxon>
        <taxon>Agaricomycotina</taxon>
        <taxon>Agaricomycetes</taxon>
        <taxon>Agaricomycetidae</taxon>
        <taxon>Agaricales</taxon>
        <taxon>Fistulinaceae</taxon>
        <taxon>Fistulina</taxon>
    </lineage>
</organism>